<name>A0A0G2J8L4_9EURO</name>
<feature type="region of interest" description="Disordered" evidence="1">
    <location>
        <begin position="146"/>
        <end position="180"/>
    </location>
</feature>
<dbReference type="EMBL" id="LCZI01001099">
    <property type="protein sequence ID" value="KKZ62436.1"/>
    <property type="molecule type" value="Genomic_DNA"/>
</dbReference>
<accession>A0A0G2J8L4</accession>
<reference evidence="3" key="1">
    <citation type="journal article" date="2015" name="PLoS Genet.">
        <title>The dynamic genome and transcriptome of the human fungal pathogen Blastomyces and close relative Emmonsia.</title>
        <authorList>
            <person name="Munoz J.F."/>
            <person name="Gauthier G.M."/>
            <person name="Desjardins C.A."/>
            <person name="Gallo J.E."/>
            <person name="Holder J."/>
            <person name="Sullivan T.D."/>
            <person name="Marty A.J."/>
            <person name="Carmen J.C."/>
            <person name="Chen Z."/>
            <person name="Ding L."/>
            <person name="Gujja S."/>
            <person name="Magrini V."/>
            <person name="Misas E."/>
            <person name="Mitreva M."/>
            <person name="Priest M."/>
            <person name="Saif S."/>
            <person name="Whiston E.A."/>
            <person name="Young S."/>
            <person name="Zeng Q."/>
            <person name="Goldman W.E."/>
            <person name="Mardis E.R."/>
            <person name="Taylor J.W."/>
            <person name="McEwen J.G."/>
            <person name="Clay O.K."/>
            <person name="Klein B.S."/>
            <person name="Cuomo C.A."/>
        </authorList>
    </citation>
    <scope>NUCLEOTIDE SEQUENCE [LARGE SCALE GENOMIC DNA]</scope>
    <source>
        <strain evidence="3">UAMH 3008</strain>
    </source>
</reference>
<feature type="compositionally biased region" description="Low complexity" evidence="1">
    <location>
        <begin position="161"/>
        <end position="173"/>
    </location>
</feature>
<dbReference type="Proteomes" id="UP000034164">
    <property type="component" value="Unassembled WGS sequence"/>
</dbReference>
<feature type="region of interest" description="Disordered" evidence="1">
    <location>
        <begin position="207"/>
        <end position="245"/>
    </location>
</feature>
<protein>
    <submittedName>
        <fullName evidence="2">Uncharacterized protein</fullName>
    </submittedName>
</protein>
<evidence type="ECO:0000256" key="1">
    <source>
        <dbReference type="SAM" id="MobiDB-lite"/>
    </source>
</evidence>
<proteinExistence type="predicted"/>
<evidence type="ECO:0000313" key="2">
    <source>
        <dbReference type="EMBL" id="KKZ62436.1"/>
    </source>
</evidence>
<comment type="caution">
    <text evidence="2">The sequence shown here is derived from an EMBL/GenBank/DDBJ whole genome shotgun (WGS) entry which is preliminary data.</text>
</comment>
<organism evidence="2 3">
    <name type="scientific">[Emmonsia] crescens</name>
    <dbReference type="NCBI Taxonomy" id="73230"/>
    <lineage>
        <taxon>Eukaryota</taxon>
        <taxon>Fungi</taxon>
        <taxon>Dikarya</taxon>
        <taxon>Ascomycota</taxon>
        <taxon>Pezizomycotina</taxon>
        <taxon>Eurotiomycetes</taxon>
        <taxon>Eurotiomycetidae</taxon>
        <taxon>Onygenales</taxon>
        <taxon>Ajellomycetaceae</taxon>
        <taxon>Emergomyces</taxon>
    </lineage>
</organism>
<dbReference type="AlphaFoldDB" id="A0A0G2J8L4"/>
<gene>
    <name evidence="2" type="ORF">EMCG_03176</name>
</gene>
<evidence type="ECO:0000313" key="3">
    <source>
        <dbReference type="Proteomes" id="UP000034164"/>
    </source>
</evidence>
<dbReference type="VEuPathDB" id="FungiDB:EMCG_03176"/>
<sequence length="425" mass="47114">MSDYSPEQVRGSSQISWSDWDELPDRLDIEFPPDKFNLPGTTSPNTRHDEQHLEAGGCRNSILAEGVQFLSNERPVMGAHPINKFISFPFTTASTSMAHAQVNRGTATETRALDGNPFGKAFAFQPGSNNVHTNLIDPQILGISTGSPQPRHARVPRFITNSNSNNNNNNNNNAPHNNTMSTERDEIIPATSSFLSTTSYESTSSSIFSNATSSSYPTPFSNNTHTSQSAPEQNNRQPGNTLLPPAELDVASQQPLHQLSQIIKSHIPAQTERFLSSIELLSIQTRGSMLLLRRQHALAFTIYCHCLGMEQSIRMRLWDEYLNNMRFHCINIRDGLIVSLKAICWSFAEWMGIYKNDLPCVVVLRASGALKQANELKAAIDHFVYPTWEDMVAKWVAKEQPVNISGLTLNQLVGDLAGGGVIQNH</sequence>
<feature type="compositionally biased region" description="Polar residues" evidence="1">
    <location>
        <begin position="216"/>
        <end position="240"/>
    </location>
</feature>
<dbReference type="OrthoDB" id="4184507at2759"/>